<dbReference type="PANTHER" id="PTHR11850">
    <property type="entry name" value="HOMEOBOX PROTEIN TRANSCRIPTION FACTORS"/>
    <property type="match status" value="1"/>
</dbReference>
<dbReference type="GO" id="GO:0003677">
    <property type="term" value="F:DNA binding"/>
    <property type="evidence" value="ECO:0007669"/>
    <property type="project" value="UniProtKB-UniRule"/>
</dbReference>
<keyword evidence="2 4" id="KW-0371">Homeobox</keyword>
<feature type="DNA-binding region" description="Homeobox" evidence="4">
    <location>
        <begin position="87"/>
        <end position="149"/>
    </location>
</feature>
<dbReference type="CDD" id="cd00086">
    <property type="entry name" value="homeodomain"/>
    <property type="match status" value="1"/>
</dbReference>
<keyword evidence="3 4" id="KW-0539">Nucleus</keyword>
<reference evidence="7" key="1">
    <citation type="submission" date="2020-03" db="EMBL/GenBank/DDBJ databases">
        <title>Draft Genome Sequence of Cylindrodendrum hubeiense.</title>
        <authorList>
            <person name="Buettner E."/>
            <person name="Kellner H."/>
        </authorList>
    </citation>
    <scope>NUCLEOTIDE SEQUENCE</scope>
    <source>
        <strain evidence="7">IHI 201604</strain>
    </source>
</reference>
<comment type="subcellular location">
    <subcellularLocation>
        <location evidence="4">Nucleus</location>
    </subcellularLocation>
</comment>
<comment type="caution">
    <text evidence="7">The sequence shown here is derived from an EMBL/GenBank/DDBJ whole genome shotgun (WGS) entry which is preliminary data.</text>
</comment>
<evidence type="ECO:0000313" key="8">
    <source>
        <dbReference type="Proteomes" id="UP000722485"/>
    </source>
</evidence>
<evidence type="ECO:0000313" key="7">
    <source>
        <dbReference type="EMBL" id="KAF7548439.1"/>
    </source>
</evidence>
<evidence type="ECO:0000256" key="2">
    <source>
        <dbReference type="ARBA" id="ARBA00023155"/>
    </source>
</evidence>
<evidence type="ECO:0000256" key="3">
    <source>
        <dbReference type="ARBA" id="ARBA00023242"/>
    </source>
</evidence>
<dbReference type="GO" id="GO:0005634">
    <property type="term" value="C:nucleus"/>
    <property type="evidence" value="ECO:0007669"/>
    <property type="project" value="UniProtKB-SubCell"/>
</dbReference>
<gene>
    <name evidence="7" type="ORF">G7Z17_g7050</name>
</gene>
<protein>
    <recommendedName>
        <fullName evidence="6">Homeobox domain-containing protein</fullName>
    </recommendedName>
</protein>
<dbReference type="SUPFAM" id="SSF46689">
    <property type="entry name" value="Homeodomain-like"/>
    <property type="match status" value="1"/>
</dbReference>
<feature type="domain" description="Homeobox" evidence="6">
    <location>
        <begin position="85"/>
        <end position="148"/>
    </location>
</feature>
<dbReference type="Proteomes" id="UP000722485">
    <property type="component" value="Unassembled WGS sequence"/>
</dbReference>
<dbReference type="SMART" id="SM00389">
    <property type="entry name" value="HOX"/>
    <property type="match status" value="1"/>
</dbReference>
<dbReference type="GO" id="GO:0006355">
    <property type="term" value="P:regulation of DNA-templated transcription"/>
    <property type="evidence" value="ECO:0007669"/>
    <property type="project" value="InterPro"/>
</dbReference>
<dbReference type="Gene3D" id="1.10.10.60">
    <property type="entry name" value="Homeodomain-like"/>
    <property type="match status" value="1"/>
</dbReference>
<keyword evidence="8" id="KW-1185">Reference proteome</keyword>
<evidence type="ECO:0000256" key="4">
    <source>
        <dbReference type="PROSITE-ProRule" id="PRU00108"/>
    </source>
</evidence>
<feature type="region of interest" description="Disordered" evidence="5">
    <location>
        <begin position="505"/>
        <end position="524"/>
    </location>
</feature>
<feature type="region of interest" description="Disordered" evidence="5">
    <location>
        <begin position="539"/>
        <end position="587"/>
    </location>
</feature>
<dbReference type="AlphaFoldDB" id="A0A9P5H4B6"/>
<evidence type="ECO:0000256" key="1">
    <source>
        <dbReference type="ARBA" id="ARBA00023125"/>
    </source>
</evidence>
<dbReference type="EMBL" id="JAANBB010000148">
    <property type="protein sequence ID" value="KAF7548439.1"/>
    <property type="molecule type" value="Genomic_DNA"/>
</dbReference>
<accession>A0A9P5H4B6</accession>
<sequence length="657" mass="72717">MADPSEEISIPAQNSSIQFPYDLDIASGYGISIAPNPADSPTGAPVNSSYLDAPVAASWLSAPITDALINPGHLTAPLSTANHTSTPPKIGARFSRDSIKILKRWLCSHIHHPYPSDNDIEILQRQTGLNRTQLKTWLTNARRRGKNHTCLHSSMSHPGSTQTKAIDIPNRPGTPAVGSSLNHQGLGPLQRWVDSPPEDEPAAAIAIARAVASSRAGPSNASDQMPVPLAVARLLPLIPMGQTMASWEGDWGFDEFVLKMVENAIPPYLIEAERNTPWPFAASITPLESPRSAYEMIALELAFFFRNYYDETETMPDNDVLHLEACRIIFASEVLSADETVNLYCSSWLRDLITSSEDIARQAQFGPIRSQAECRSSALKIIGQKNLFEACPLETQLQNFVQARLESGSTVIGDHELQEEACRIVTVVDKEQTTGPSNFITNWLVQLIWSSGHWLADFRQRTSIAPHKGPEELPTETITGLNPGLFIGLRAEEEDIEHFEPLNTVDWEFNDGGDDHSDDANAKTATGDENWMLGLEQLQWPPSEDSSPADLSLPHGSISPAQDSPSQNSNQSFSPFITPPRQPLDSPTLAMDPVELDHRPEWVKNSLSFQTDANFVRWLTRELRRWVKATMSHNNPNCHTPSDDELQHQARCILYDE</sequence>
<dbReference type="PROSITE" id="PS50071">
    <property type="entry name" value="HOMEOBOX_2"/>
    <property type="match status" value="1"/>
</dbReference>
<dbReference type="InterPro" id="IPR050224">
    <property type="entry name" value="TALE_homeobox"/>
</dbReference>
<evidence type="ECO:0000259" key="6">
    <source>
        <dbReference type="PROSITE" id="PS50071"/>
    </source>
</evidence>
<feature type="compositionally biased region" description="Low complexity" evidence="5">
    <location>
        <begin position="564"/>
        <end position="576"/>
    </location>
</feature>
<dbReference type="InterPro" id="IPR008422">
    <property type="entry name" value="KN_HD"/>
</dbReference>
<evidence type="ECO:0000256" key="5">
    <source>
        <dbReference type="SAM" id="MobiDB-lite"/>
    </source>
</evidence>
<organism evidence="7 8">
    <name type="scientific">Cylindrodendrum hubeiense</name>
    <dbReference type="NCBI Taxonomy" id="595255"/>
    <lineage>
        <taxon>Eukaryota</taxon>
        <taxon>Fungi</taxon>
        <taxon>Dikarya</taxon>
        <taxon>Ascomycota</taxon>
        <taxon>Pezizomycotina</taxon>
        <taxon>Sordariomycetes</taxon>
        <taxon>Hypocreomycetidae</taxon>
        <taxon>Hypocreales</taxon>
        <taxon>Nectriaceae</taxon>
        <taxon>Cylindrodendrum</taxon>
    </lineage>
</organism>
<proteinExistence type="predicted"/>
<name>A0A9P5H4B6_9HYPO</name>
<dbReference type="InterPro" id="IPR009057">
    <property type="entry name" value="Homeodomain-like_sf"/>
</dbReference>
<dbReference type="OrthoDB" id="10056939at2759"/>
<dbReference type="InterPro" id="IPR001356">
    <property type="entry name" value="HD"/>
</dbReference>
<keyword evidence="1 4" id="KW-0238">DNA-binding</keyword>
<dbReference type="Pfam" id="PF05920">
    <property type="entry name" value="Homeobox_KN"/>
    <property type="match status" value="1"/>
</dbReference>